<comment type="caution">
    <text evidence="2">The sequence shown here is derived from an EMBL/GenBank/DDBJ whole genome shotgun (WGS) entry which is preliminary data.</text>
</comment>
<gene>
    <name evidence="2" type="ORF">OUO13_04095</name>
</gene>
<dbReference type="Proteomes" id="UP001150830">
    <property type="component" value="Unassembled WGS sequence"/>
</dbReference>
<reference evidence="2" key="1">
    <citation type="submission" date="2022-11" db="EMBL/GenBank/DDBJ databases">
        <title>Parathalassolutuus dongxingensis gen. nov., sp. nov., a novel member of family Oceanospirillaceae isolated from a coastal shrimp pond in Guangxi, China.</title>
        <authorList>
            <person name="Chen H."/>
        </authorList>
    </citation>
    <scope>NUCLEOTIDE SEQUENCE</scope>
    <source>
        <strain evidence="2">G-43</strain>
    </source>
</reference>
<feature type="region of interest" description="Disordered" evidence="1">
    <location>
        <begin position="342"/>
        <end position="367"/>
    </location>
</feature>
<sequence length="611" mass="69777">MTSHPDSQFVPPADYRAVPEWKQLLTKPEFPILEETRNRVHQAMRDRQVNFQDLAPVVERDPALCLNLQLLTVQQNPECRHQISGAANCLSLLGMQELVKLVKRLPVINADTKDPRELAYRTALHNAHLASQIAAWWTTQKGNNSVHYARWATLLLAAPLWSWLLANDQARNFLYFASRRREPWHALQRISDRHLKDWQTLARKLALPPLAEDSWNPAKWPSLQQWHLLRRYDPWDLPDKIGRHLIHTFNQPHLTPLFACTLAWHLHIEPDSARTRRWLTLSTHWLSKPLYVWSGILREAQLLSAEQQGSSFGSGVLHWLQPEPQVLHYPWYEDEVQAAQRKRLQEEEEKRSRSKPAGVIEDTRVHPQPRLTRTAQETPLVAARRQRPAVQPPQALQAEAAHSESPILDRLAVPALINGRPPVRIPAEEKSEEQEPARAEHTSLDALQQRLQHNPASFGDWHQLMQALLHGIRKDLGLPWAAVTLLSRDKQQLRLVYQEGLPEHDPLIKLQVELSVTNLFSKLLEQPASIQITPASRAKLLRNLPDNLQMALPPFCLLMSIHAGSRPIGVVIAGTAGEAPSAQVWNAFRSLCQSGSQGLQNLRQQKSNPRN</sequence>
<protein>
    <recommendedName>
        <fullName evidence="4">HDOD domain-containing protein</fullName>
    </recommendedName>
</protein>
<evidence type="ECO:0000313" key="2">
    <source>
        <dbReference type="EMBL" id="MCY0964357.1"/>
    </source>
</evidence>
<organism evidence="2 3">
    <name type="scientific">Parathalassolituus penaei</name>
    <dbReference type="NCBI Taxonomy" id="2997323"/>
    <lineage>
        <taxon>Bacteria</taxon>
        <taxon>Pseudomonadati</taxon>
        <taxon>Pseudomonadota</taxon>
        <taxon>Gammaproteobacteria</taxon>
        <taxon>Oceanospirillales</taxon>
        <taxon>Oceanospirillaceae</taxon>
        <taxon>Parathalassolituus</taxon>
    </lineage>
</organism>
<dbReference type="EMBL" id="JAPNOA010000016">
    <property type="protein sequence ID" value="MCY0964357.1"/>
    <property type="molecule type" value="Genomic_DNA"/>
</dbReference>
<evidence type="ECO:0000256" key="1">
    <source>
        <dbReference type="SAM" id="MobiDB-lite"/>
    </source>
</evidence>
<dbReference type="Gene3D" id="3.30.450.40">
    <property type="match status" value="1"/>
</dbReference>
<dbReference type="RefSeq" id="WP_283172574.1">
    <property type="nucleotide sequence ID" value="NZ_JAPNOA010000016.1"/>
</dbReference>
<evidence type="ECO:0000313" key="3">
    <source>
        <dbReference type="Proteomes" id="UP001150830"/>
    </source>
</evidence>
<name>A0A9X3IQN5_9GAMM</name>
<keyword evidence="3" id="KW-1185">Reference proteome</keyword>
<dbReference type="Gene3D" id="1.10.3210.10">
    <property type="entry name" value="Hypothetical protein af1432"/>
    <property type="match status" value="1"/>
</dbReference>
<dbReference type="InterPro" id="IPR029016">
    <property type="entry name" value="GAF-like_dom_sf"/>
</dbReference>
<dbReference type="AlphaFoldDB" id="A0A9X3IQN5"/>
<proteinExistence type="predicted"/>
<dbReference type="SUPFAM" id="SSF55781">
    <property type="entry name" value="GAF domain-like"/>
    <property type="match status" value="1"/>
</dbReference>
<dbReference type="SUPFAM" id="SSF109604">
    <property type="entry name" value="HD-domain/PDEase-like"/>
    <property type="match status" value="1"/>
</dbReference>
<accession>A0A9X3IQN5</accession>
<evidence type="ECO:0008006" key="4">
    <source>
        <dbReference type="Google" id="ProtNLM"/>
    </source>
</evidence>